<sequence>MWSDGLVALLEPRIGPRAARVVSIFLDGATLHAMISDTPLDAPALTDAIARLVGNDTGTPGSR</sequence>
<reference evidence="1" key="1">
    <citation type="submission" date="2022-06" db="EMBL/GenBank/DDBJ databases">
        <title>Complete genome sequence of Mycobacterium pseudoshottsii NJB1907-Z4.</title>
        <authorList>
            <person name="Komine T."/>
            <person name="Fukano H."/>
            <person name="Wada S."/>
        </authorList>
    </citation>
    <scope>NUCLEOTIDE SEQUENCE</scope>
    <source>
        <strain evidence="1">NJB1907-Z4</strain>
    </source>
</reference>
<name>A0A9N7LQH2_9MYCO</name>
<organism evidence="1 2">
    <name type="scientific">Mycobacterium pseudoshottsii</name>
    <dbReference type="NCBI Taxonomy" id="265949"/>
    <lineage>
        <taxon>Bacteria</taxon>
        <taxon>Bacillati</taxon>
        <taxon>Actinomycetota</taxon>
        <taxon>Actinomycetes</taxon>
        <taxon>Mycobacteriales</taxon>
        <taxon>Mycobacteriaceae</taxon>
        <taxon>Mycobacterium</taxon>
        <taxon>Mycobacterium ulcerans group</taxon>
    </lineage>
</organism>
<dbReference type="Gene3D" id="1.10.357.10">
    <property type="entry name" value="Tetracycline Repressor, domain 2"/>
    <property type="match status" value="1"/>
</dbReference>
<evidence type="ECO:0000313" key="1">
    <source>
        <dbReference type="EMBL" id="BDN83985.1"/>
    </source>
</evidence>
<dbReference type="Proteomes" id="UP001058626">
    <property type="component" value="Chromosome"/>
</dbReference>
<proteinExistence type="predicted"/>
<dbReference type="AlphaFoldDB" id="A0A9N7LQH2"/>
<keyword evidence="2" id="KW-1185">Reference proteome</keyword>
<evidence type="ECO:0000313" key="2">
    <source>
        <dbReference type="Proteomes" id="UP001058626"/>
    </source>
</evidence>
<gene>
    <name evidence="1" type="ORF">NJB1907Z4_C42000</name>
</gene>
<evidence type="ECO:0008006" key="3">
    <source>
        <dbReference type="Google" id="ProtNLM"/>
    </source>
</evidence>
<dbReference type="EMBL" id="AP026367">
    <property type="protein sequence ID" value="BDN83985.1"/>
    <property type="molecule type" value="Genomic_DNA"/>
</dbReference>
<protein>
    <recommendedName>
        <fullName evidence="3">TetR family transcriptional regulator</fullName>
    </recommendedName>
</protein>
<accession>A0A9N7LQH2</accession>